<keyword evidence="2" id="KW-1185">Reference proteome</keyword>
<dbReference type="Gene3D" id="3.30.460.40">
    <property type="match status" value="1"/>
</dbReference>
<gene>
    <name evidence="1" type="ORF">HII30_14440</name>
</gene>
<sequence length="194" mass="22001">MSGLTSAIETIAAGLNRGSASWLLGGSCSLLLQGVKLDRFPRDIDVYADAEDVMLLHSCLSVDVIRSPQRDREGMYDSLLSRYKLKGYEAELVGGFKVSSGGSYYEVKIKSLLYRHAVKYELEKTSIFLMPLSHEFVFNILRGRPDRYEPIAELIRQNPAPHHELLKHMLSLFTWSEEHKAKIKRLTGIENEIT</sequence>
<accession>A0A848M9T1</accession>
<comment type="caution">
    <text evidence="1">The sequence shown here is derived from an EMBL/GenBank/DDBJ whole genome shotgun (WGS) entry which is preliminary data.</text>
</comment>
<organism evidence="1 2">
    <name type="scientific">Paenibacillus lemnae</name>
    <dbReference type="NCBI Taxonomy" id="1330551"/>
    <lineage>
        <taxon>Bacteria</taxon>
        <taxon>Bacillati</taxon>
        <taxon>Bacillota</taxon>
        <taxon>Bacilli</taxon>
        <taxon>Bacillales</taxon>
        <taxon>Paenibacillaceae</taxon>
        <taxon>Paenibacillus</taxon>
    </lineage>
</organism>
<evidence type="ECO:0008006" key="3">
    <source>
        <dbReference type="Google" id="ProtNLM"/>
    </source>
</evidence>
<name>A0A848M9T1_PAELE</name>
<dbReference type="SUPFAM" id="SSF81301">
    <property type="entry name" value="Nucleotidyltransferase"/>
    <property type="match status" value="1"/>
</dbReference>
<evidence type="ECO:0000313" key="1">
    <source>
        <dbReference type="EMBL" id="NMO96961.1"/>
    </source>
</evidence>
<dbReference type="EMBL" id="JABBPN010000013">
    <property type="protein sequence ID" value="NMO96961.1"/>
    <property type="molecule type" value="Genomic_DNA"/>
</dbReference>
<evidence type="ECO:0000313" key="2">
    <source>
        <dbReference type="Proteomes" id="UP000565468"/>
    </source>
</evidence>
<dbReference type="InterPro" id="IPR043519">
    <property type="entry name" value="NT_sf"/>
</dbReference>
<dbReference type="Proteomes" id="UP000565468">
    <property type="component" value="Unassembled WGS sequence"/>
</dbReference>
<dbReference type="AlphaFoldDB" id="A0A848M9T1"/>
<proteinExistence type="predicted"/>
<protein>
    <recommendedName>
        <fullName evidence="3">Nucleotidyl transferase AbiEii/AbiGii toxin family protein</fullName>
    </recommendedName>
</protein>
<reference evidence="1 2" key="1">
    <citation type="submission" date="2020-04" db="EMBL/GenBank/DDBJ databases">
        <title>Paenibacillus algicola sp. nov., a novel marine bacterium producing alginate lyase.</title>
        <authorList>
            <person name="Huang H."/>
        </authorList>
    </citation>
    <scope>NUCLEOTIDE SEQUENCE [LARGE SCALE GENOMIC DNA]</scope>
    <source>
        <strain evidence="1 2">L7-75</strain>
    </source>
</reference>